<gene>
    <name evidence="2" type="ORF">CEXT_707041</name>
</gene>
<comment type="caution">
    <text evidence="2">The sequence shown here is derived from an EMBL/GenBank/DDBJ whole genome shotgun (WGS) entry which is preliminary data.</text>
</comment>
<accession>A0AAV4TEV6</accession>
<proteinExistence type="predicted"/>
<keyword evidence="3" id="KW-1185">Reference proteome</keyword>
<dbReference type="EMBL" id="BPLR01011020">
    <property type="protein sequence ID" value="GIY43734.1"/>
    <property type="molecule type" value="Genomic_DNA"/>
</dbReference>
<sequence>MYPILIGLKFEKYSSVLDLLTNTTIAVAIILSAENVQLKANQIRLSFLTLAQCDKSPKANGKWIKILEDRDGLTLTVWGMFAVRKPMLLSMIAWPFTYGLILLQFLLKL</sequence>
<dbReference type="Proteomes" id="UP001054945">
    <property type="component" value="Unassembled WGS sequence"/>
</dbReference>
<keyword evidence="1" id="KW-0472">Membrane</keyword>
<evidence type="ECO:0000313" key="3">
    <source>
        <dbReference type="Proteomes" id="UP001054945"/>
    </source>
</evidence>
<feature type="transmembrane region" description="Helical" evidence="1">
    <location>
        <begin position="88"/>
        <end position="107"/>
    </location>
</feature>
<reference evidence="2 3" key="1">
    <citation type="submission" date="2021-06" db="EMBL/GenBank/DDBJ databases">
        <title>Caerostris extrusa draft genome.</title>
        <authorList>
            <person name="Kono N."/>
            <person name="Arakawa K."/>
        </authorList>
    </citation>
    <scope>NUCLEOTIDE SEQUENCE [LARGE SCALE GENOMIC DNA]</scope>
</reference>
<keyword evidence="1" id="KW-1133">Transmembrane helix</keyword>
<evidence type="ECO:0000256" key="1">
    <source>
        <dbReference type="SAM" id="Phobius"/>
    </source>
</evidence>
<evidence type="ECO:0000313" key="2">
    <source>
        <dbReference type="EMBL" id="GIY43734.1"/>
    </source>
</evidence>
<name>A0AAV4TEV6_CAEEX</name>
<dbReference type="AlphaFoldDB" id="A0AAV4TEV6"/>
<protein>
    <submittedName>
        <fullName evidence="2">Uncharacterized protein</fullName>
    </submittedName>
</protein>
<keyword evidence="1" id="KW-0812">Transmembrane</keyword>
<organism evidence="2 3">
    <name type="scientific">Caerostris extrusa</name>
    <name type="common">Bark spider</name>
    <name type="synonym">Caerostris bankana</name>
    <dbReference type="NCBI Taxonomy" id="172846"/>
    <lineage>
        <taxon>Eukaryota</taxon>
        <taxon>Metazoa</taxon>
        <taxon>Ecdysozoa</taxon>
        <taxon>Arthropoda</taxon>
        <taxon>Chelicerata</taxon>
        <taxon>Arachnida</taxon>
        <taxon>Araneae</taxon>
        <taxon>Araneomorphae</taxon>
        <taxon>Entelegynae</taxon>
        <taxon>Araneoidea</taxon>
        <taxon>Araneidae</taxon>
        <taxon>Caerostris</taxon>
    </lineage>
</organism>